<sequence length="116" mass="13280">MDVTKELPKEVQIEDVHGKVFKQQVMYDWTPPFCGKCKMVGHDCSSSWQPQPRSVRPAIQKKTVQKWVPKVQQNDTRPPIVTVVATPNQPISQVTDKDGWQVVARKTKEKGKSFFC</sequence>
<dbReference type="PANTHER" id="PTHR33233">
    <property type="entry name" value="ENDONUCLEASE/EXONUCLEASE/PHOSPHATASE"/>
    <property type="match status" value="1"/>
</dbReference>
<dbReference type="PANTHER" id="PTHR33233:SF17">
    <property type="entry name" value="DUF4283 DOMAIN-CONTAINING PROTEIN"/>
    <property type="match status" value="1"/>
</dbReference>
<evidence type="ECO:0000313" key="1">
    <source>
        <dbReference type="EMBL" id="CBJ14016.1"/>
    </source>
</evidence>
<dbReference type="EMBL" id="FP885871">
    <property type="protein sequence ID" value="CBJ20710.1"/>
    <property type="molecule type" value="Genomic_DNA"/>
</dbReference>
<dbReference type="EMBL" id="FP885845">
    <property type="protein sequence ID" value="CBJ17592.1"/>
    <property type="molecule type" value="Genomic_DNA"/>
</dbReference>
<dbReference type="EMBL" id="FQ014231">
    <property type="protein sequence ID" value="CBL54129.1"/>
    <property type="molecule type" value="Genomic_DNA"/>
</dbReference>
<dbReference type="RefSeq" id="YP_004222377.1">
    <property type="nucleotide sequence ID" value="NC_015099.1"/>
</dbReference>
<dbReference type="GeneID" id="10220628"/>
<protein>
    <submittedName>
        <fullName evidence="2">Uncharacterized protein orf116a</fullName>
    </submittedName>
</protein>
<dbReference type="EMBL" id="FP885834">
    <property type="protein sequence ID" value="CBJ14044.1"/>
    <property type="molecule type" value="Genomic_DNA"/>
</dbReference>
<reference evidence="1" key="1">
    <citation type="submission" date="2010-11" db="EMBL/GenBank/DDBJ databases">
        <authorList>
            <person name="Genoscope - CEA"/>
        </authorList>
    </citation>
    <scope>NUCLEOTIDE SEQUENCE</scope>
</reference>
<organism evidence="1">
    <name type="scientific">Beta vulgaris subsp. maritima</name>
    <name type="common">Sea beet</name>
    <name type="synonym">Beta maritima</name>
    <dbReference type="NCBI Taxonomy" id="350892"/>
    <lineage>
        <taxon>Eukaryota</taxon>
        <taxon>Viridiplantae</taxon>
        <taxon>Streptophyta</taxon>
        <taxon>Embryophyta</taxon>
        <taxon>Tracheophyta</taxon>
        <taxon>Spermatophyta</taxon>
        <taxon>Magnoliopsida</taxon>
        <taxon>eudicotyledons</taxon>
        <taxon>Gunneridae</taxon>
        <taxon>Pentapetalae</taxon>
        <taxon>Caryophyllales</taxon>
        <taxon>Chenopodiaceae</taxon>
        <taxon>Betoideae</taxon>
        <taxon>Beta</taxon>
    </lineage>
</organism>
<reference evidence="1" key="2">
    <citation type="journal article" date="2011" name="Genome Biol. Evol.">
        <title>Structural and content diversity of mitochondrial genome in beet: a comparative genomic analysis.</title>
        <authorList>
            <person name="Darracq A."/>
            <person name="Varre J.S."/>
            <person name="Marechal-Drouard L."/>
            <person name="Courseaux A."/>
            <person name="Saumitou-Laprade P."/>
            <person name="Oztas S."/>
            <person name="Vacherie B."/>
            <person name="Barbe V.and.Touzet.P."/>
        </authorList>
    </citation>
    <scope>NUCLEOTIDE SEQUENCE</scope>
</reference>
<keyword evidence="1" id="KW-0496">Mitochondrion</keyword>
<accession>E6ZE02</accession>
<name>E6ZE02_BETVM</name>
<evidence type="ECO:0000313" key="2">
    <source>
        <dbReference type="EMBL" id="CBJ20710.1"/>
    </source>
</evidence>
<geneLocation type="mitochondrion" evidence="1"/>
<dbReference type="AlphaFoldDB" id="E6ZE02"/>
<proteinExistence type="predicted"/>
<gene>
    <name evidence="1" type="primary">orf116a</name>
</gene>
<dbReference type="EMBL" id="FP885834">
    <property type="protein sequence ID" value="CBJ14016.1"/>
    <property type="molecule type" value="Genomic_DNA"/>
</dbReference>